<keyword evidence="1" id="KW-0812">Transmembrane</keyword>
<comment type="caution">
    <text evidence="2">The sequence shown here is derived from an EMBL/GenBank/DDBJ whole genome shotgun (WGS) entry which is preliminary data.</text>
</comment>
<dbReference type="PANTHER" id="PTHR43471:SF12">
    <property type="entry name" value="HYPOTHETICAL MEMBRANE PROTEIN, CONSERVED"/>
    <property type="match status" value="1"/>
</dbReference>
<dbReference type="RefSeq" id="WP_055745409.1">
    <property type="nucleotide sequence ID" value="NZ_LJJB01000010.1"/>
</dbReference>
<dbReference type="Proteomes" id="UP000051063">
    <property type="component" value="Unassembled WGS sequence"/>
</dbReference>
<dbReference type="Pfam" id="PF12679">
    <property type="entry name" value="ABC2_membrane_2"/>
    <property type="match status" value="1"/>
</dbReference>
<keyword evidence="1" id="KW-1133">Transmembrane helix</keyword>
<reference evidence="2 3" key="1">
    <citation type="submission" date="2015-09" db="EMBL/GenBank/DDBJ databases">
        <title>Genome sequencing project for genomic taxonomy and phylogenomics of Bacillus-like bacteria.</title>
        <authorList>
            <person name="Liu B."/>
            <person name="Wang J."/>
            <person name="Zhu Y."/>
            <person name="Liu G."/>
            <person name="Chen Q."/>
            <person name="Chen Z."/>
            <person name="Lan J."/>
            <person name="Che J."/>
            <person name="Ge C."/>
            <person name="Shi H."/>
            <person name="Pan Z."/>
            <person name="Liu X."/>
        </authorList>
    </citation>
    <scope>NUCLEOTIDE SEQUENCE [LARGE SCALE GENOMIC DNA]</scope>
    <source>
        <strain evidence="2 3">DSM 8552</strain>
    </source>
</reference>
<feature type="transmembrane region" description="Helical" evidence="1">
    <location>
        <begin position="117"/>
        <end position="140"/>
    </location>
</feature>
<accession>A0ABR5N6R3</accession>
<keyword evidence="3" id="KW-1185">Reference proteome</keyword>
<feature type="transmembrane region" description="Helical" evidence="1">
    <location>
        <begin position="146"/>
        <end position="166"/>
    </location>
</feature>
<feature type="transmembrane region" description="Helical" evidence="1">
    <location>
        <begin position="260"/>
        <end position="282"/>
    </location>
</feature>
<sequence>MNVLRRLRNPVLFNEWKMRMRTQRSPWIIFLYLLVLGGITLLYIFLMTNGGSYYNPNETRELFMMLSILQLGMICFVVPGLTAGVISGERERQTLSILLTTNVSATRLIVGKWLSSLSFMIFLVFATVPLYAIVFLYGGISPTQLIQVFGFYVITMFGIGSIGVLLSTLIKRTGIATVVSYAVVFGFSIGSSVLAEIIRELIRYQRRNLNYPSGPMPVWPDLLHSINPLFAMLNIFDEGPVQDLRRTSNPTSFLLNVDPFWYYVLFFALVTVVCLLLAIYFIQPVRPRLRRAAEEQ</sequence>
<keyword evidence="1" id="KW-0472">Membrane</keyword>
<dbReference type="EMBL" id="LJJB01000010">
    <property type="protein sequence ID" value="KQL46328.1"/>
    <property type="molecule type" value="Genomic_DNA"/>
</dbReference>
<evidence type="ECO:0008006" key="4">
    <source>
        <dbReference type="Google" id="ProtNLM"/>
    </source>
</evidence>
<feature type="transmembrane region" description="Helical" evidence="1">
    <location>
        <begin position="27"/>
        <end position="46"/>
    </location>
</feature>
<name>A0ABR5N6R3_BRECH</name>
<feature type="transmembrane region" description="Helical" evidence="1">
    <location>
        <begin position="66"/>
        <end position="86"/>
    </location>
</feature>
<feature type="transmembrane region" description="Helical" evidence="1">
    <location>
        <begin position="178"/>
        <end position="198"/>
    </location>
</feature>
<proteinExistence type="predicted"/>
<evidence type="ECO:0000313" key="2">
    <source>
        <dbReference type="EMBL" id="KQL46328.1"/>
    </source>
</evidence>
<organism evidence="2 3">
    <name type="scientific">Brevibacillus choshinensis</name>
    <dbReference type="NCBI Taxonomy" id="54911"/>
    <lineage>
        <taxon>Bacteria</taxon>
        <taxon>Bacillati</taxon>
        <taxon>Bacillota</taxon>
        <taxon>Bacilli</taxon>
        <taxon>Bacillales</taxon>
        <taxon>Paenibacillaceae</taxon>
        <taxon>Brevibacillus</taxon>
    </lineage>
</organism>
<protein>
    <recommendedName>
        <fullName evidence="4">ABC transporter permease</fullName>
    </recommendedName>
</protein>
<evidence type="ECO:0000256" key="1">
    <source>
        <dbReference type="SAM" id="Phobius"/>
    </source>
</evidence>
<gene>
    <name evidence="2" type="ORF">AN963_15290</name>
</gene>
<dbReference type="PANTHER" id="PTHR43471">
    <property type="entry name" value="ABC TRANSPORTER PERMEASE"/>
    <property type="match status" value="1"/>
</dbReference>
<evidence type="ECO:0000313" key="3">
    <source>
        <dbReference type="Proteomes" id="UP000051063"/>
    </source>
</evidence>